<dbReference type="InterPro" id="IPR036935">
    <property type="entry name" value="Ribosomal_bL9_N_sf"/>
</dbReference>
<feature type="domain" description="Ribosomal protein L9" evidence="7">
    <location>
        <begin position="17"/>
        <end position="44"/>
    </location>
</feature>
<gene>
    <name evidence="8" type="primary">rpl9</name>
    <name evidence="8" type="ORF">SCTW_018</name>
</gene>
<dbReference type="HAMAP" id="MF_00503">
    <property type="entry name" value="Ribosomal_bL9"/>
    <property type="match status" value="1"/>
</dbReference>
<dbReference type="EMBL" id="OP616811">
    <property type="protein sequence ID" value="WDA98800.1"/>
    <property type="molecule type" value="Genomic_DNA"/>
</dbReference>
<dbReference type="InterPro" id="IPR020069">
    <property type="entry name" value="Ribosomal_bL9_C"/>
</dbReference>
<dbReference type="InterPro" id="IPR020594">
    <property type="entry name" value="Ribosomal_bL9_bac/chp"/>
</dbReference>
<keyword evidence="3" id="KW-0694">RNA-binding</keyword>
<dbReference type="Gene3D" id="3.10.430.100">
    <property type="entry name" value="Ribosomal protein L9, C-terminal domain"/>
    <property type="match status" value="1"/>
</dbReference>
<dbReference type="GO" id="GO:0005840">
    <property type="term" value="C:ribosome"/>
    <property type="evidence" value="ECO:0007669"/>
    <property type="project" value="UniProtKB-KW"/>
</dbReference>
<keyword evidence="2" id="KW-0699">rRNA-binding</keyword>
<evidence type="ECO:0000259" key="7">
    <source>
        <dbReference type="PROSITE" id="PS00651"/>
    </source>
</evidence>
<evidence type="ECO:0000256" key="5">
    <source>
        <dbReference type="ARBA" id="ARBA00023274"/>
    </source>
</evidence>
<name>A0A9Y1MWI8_9RHOD</name>
<reference evidence="8" key="1">
    <citation type="journal article" date="2023" name="J. Phycol.">
        <title>Revised classification of the Cyanidiophyceae based on plastid genome data with descriptions of the Cavernulicolales ord. nov. and Galdieriales ord. nov. (Rhodophyta).</title>
        <authorList>
            <person name="Park S.I."/>
            <person name="Cho C.H."/>
            <person name="Ciniglia C."/>
            <person name="Huang T.Y."/>
            <person name="Liu S.L."/>
            <person name="Bustamante D.E."/>
            <person name="Calderon M.S."/>
            <person name="Mansilla A."/>
            <person name="McDermott T."/>
            <person name="Andersen R.A."/>
            <person name="Yoon H.S."/>
        </authorList>
    </citation>
    <scope>NUCLEOTIDE SEQUENCE</scope>
</reference>
<dbReference type="PANTHER" id="PTHR21368">
    <property type="entry name" value="50S RIBOSOMAL PROTEIN L9"/>
    <property type="match status" value="1"/>
</dbReference>
<accession>A0A9Y1MWI8</accession>
<dbReference type="GO" id="GO:1990904">
    <property type="term" value="C:ribonucleoprotein complex"/>
    <property type="evidence" value="ECO:0007669"/>
    <property type="project" value="UniProtKB-KW"/>
</dbReference>
<dbReference type="NCBIfam" id="TIGR00158">
    <property type="entry name" value="L9"/>
    <property type="match status" value="1"/>
</dbReference>
<protein>
    <recommendedName>
        <fullName evidence="6">50S ribosomal protein L9, chloroplastic</fullName>
    </recommendedName>
</protein>
<dbReference type="PROSITE" id="PS00651">
    <property type="entry name" value="RIBOSOMAL_L9"/>
    <property type="match status" value="1"/>
</dbReference>
<dbReference type="InterPro" id="IPR020070">
    <property type="entry name" value="Ribosomal_bL9_N"/>
</dbReference>
<sequence>MKSSVKVFLNKDIANLGKSGTILSVSHGYAYNYLIPQGLAQIATTQVTNQVNNKRILEEQRILHKKEKLNEIKNELEKYEIFSIKKKIGKNNIIFGSISEKEVSSTIQNQTNIKVNKNNIILENKIRKLGTYPANIKLGFGIYAKVKLNVISI</sequence>
<evidence type="ECO:0000256" key="4">
    <source>
        <dbReference type="ARBA" id="ARBA00022980"/>
    </source>
</evidence>
<evidence type="ECO:0000256" key="3">
    <source>
        <dbReference type="ARBA" id="ARBA00022884"/>
    </source>
</evidence>
<keyword evidence="4 8" id="KW-0689">Ribosomal protein</keyword>
<evidence type="ECO:0000313" key="8">
    <source>
        <dbReference type="EMBL" id="WDA98800.1"/>
    </source>
</evidence>
<dbReference type="SUPFAM" id="SSF55653">
    <property type="entry name" value="Ribosomal protein L9 C-domain"/>
    <property type="match status" value="1"/>
</dbReference>
<organism evidence="8">
    <name type="scientific">Sciadococcus taiwanensis</name>
    <dbReference type="NCBI Taxonomy" id="3028030"/>
    <lineage>
        <taxon>Eukaryota</taxon>
        <taxon>Rhodophyta</taxon>
        <taxon>Bangiophyceae</taxon>
        <taxon>Cavernulicolales</taxon>
        <taxon>Cavernulicolaceae</taxon>
        <taxon>Sciadococcus</taxon>
    </lineage>
</organism>
<dbReference type="GO" id="GO:0003735">
    <property type="term" value="F:structural constituent of ribosome"/>
    <property type="evidence" value="ECO:0007669"/>
    <property type="project" value="InterPro"/>
</dbReference>
<dbReference type="GO" id="GO:0006412">
    <property type="term" value="P:translation"/>
    <property type="evidence" value="ECO:0007669"/>
    <property type="project" value="InterPro"/>
</dbReference>
<dbReference type="SUPFAM" id="SSF55658">
    <property type="entry name" value="L9 N-domain-like"/>
    <property type="match status" value="1"/>
</dbReference>
<evidence type="ECO:0000256" key="2">
    <source>
        <dbReference type="ARBA" id="ARBA00022730"/>
    </source>
</evidence>
<keyword evidence="8" id="KW-0934">Plastid</keyword>
<evidence type="ECO:0000256" key="6">
    <source>
        <dbReference type="ARBA" id="ARBA00035427"/>
    </source>
</evidence>
<evidence type="ECO:0000256" key="1">
    <source>
        <dbReference type="ARBA" id="ARBA00010605"/>
    </source>
</evidence>
<dbReference type="InterPro" id="IPR036791">
    <property type="entry name" value="Ribosomal_bL9_C_sf"/>
</dbReference>
<dbReference type="AlphaFoldDB" id="A0A9Y1MWI8"/>
<keyword evidence="5" id="KW-0687">Ribonucleoprotein</keyword>
<dbReference type="Pfam" id="PF01281">
    <property type="entry name" value="Ribosomal_L9_N"/>
    <property type="match status" value="1"/>
</dbReference>
<dbReference type="InterPro" id="IPR009027">
    <property type="entry name" value="Ribosomal_bL9/RNase_H1_N"/>
</dbReference>
<dbReference type="GO" id="GO:0019843">
    <property type="term" value="F:rRNA binding"/>
    <property type="evidence" value="ECO:0007669"/>
    <property type="project" value="UniProtKB-KW"/>
</dbReference>
<geneLocation type="plastid" evidence="8"/>
<dbReference type="Gene3D" id="3.40.5.10">
    <property type="entry name" value="Ribosomal protein L9, N-terminal domain"/>
    <property type="match status" value="1"/>
</dbReference>
<comment type="similarity">
    <text evidence="1">Belongs to the bacterial ribosomal protein bL9 family.</text>
</comment>
<dbReference type="Pfam" id="PF03948">
    <property type="entry name" value="Ribosomal_L9_C"/>
    <property type="match status" value="1"/>
</dbReference>
<proteinExistence type="inferred from homology"/>
<dbReference type="InterPro" id="IPR000244">
    <property type="entry name" value="Ribosomal_bL9"/>
</dbReference>